<evidence type="ECO:0000313" key="3">
    <source>
        <dbReference type="EMBL" id="KJF44194.1"/>
    </source>
</evidence>
<dbReference type="PANTHER" id="PTHR33295">
    <property type="entry name" value="ATPASE"/>
    <property type="match status" value="1"/>
</dbReference>
<dbReference type="SUPFAM" id="SSF52540">
    <property type="entry name" value="P-loop containing nucleoside triphosphate hydrolases"/>
    <property type="match status" value="1"/>
</dbReference>
<keyword evidence="4" id="KW-1185">Reference proteome</keyword>
<dbReference type="PATRIC" id="fig|1544798.3.peg.267"/>
<evidence type="ECO:0000259" key="2">
    <source>
        <dbReference type="Pfam" id="PF13635"/>
    </source>
</evidence>
<feature type="domain" description="DUF4143" evidence="2">
    <location>
        <begin position="204"/>
        <end position="346"/>
    </location>
</feature>
<dbReference type="Gene3D" id="3.40.50.300">
    <property type="entry name" value="P-loop containing nucleotide triphosphate hydrolases"/>
    <property type="match status" value="1"/>
</dbReference>
<feature type="domain" description="AAA" evidence="1">
    <location>
        <begin position="38"/>
        <end position="160"/>
    </location>
</feature>
<evidence type="ECO:0000259" key="1">
    <source>
        <dbReference type="Pfam" id="PF13173"/>
    </source>
</evidence>
<dbReference type="EMBL" id="JRHC01000001">
    <property type="protein sequence ID" value="KJF44194.1"/>
    <property type="molecule type" value="Genomic_DNA"/>
</dbReference>
<dbReference type="InterPro" id="IPR041682">
    <property type="entry name" value="AAA_14"/>
</dbReference>
<dbReference type="Pfam" id="PF13173">
    <property type="entry name" value="AAA_14"/>
    <property type="match status" value="1"/>
</dbReference>
<name>A0A0D8JBU8_9BACT</name>
<reference evidence="3 4" key="1">
    <citation type="submission" date="2014-09" db="EMBL/GenBank/DDBJ databases">
        <title>Draft Genome Sequence of Draconibacterium sp. JN14CK-3.</title>
        <authorList>
            <person name="Dong C."/>
            <person name="Lai Q."/>
            <person name="Shao Z."/>
        </authorList>
    </citation>
    <scope>NUCLEOTIDE SEQUENCE [LARGE SCALE GENOMIC DNA]</scope>
    <source>
        <strain evidence="3 4">JN14CK-3</strain>
    </source>
</reference>
<dbReference type="Proteomes" id="UP000032544">
    <property type="component" value="Unassembled WGS sequence"/>
</dbReference>
<dbReference type="AlphaFoldDB" id="A0A0D8JBU8"/>
<organism evidence="3 4">
    <name type="scientific">Draconibacterium sediminis</name>
    <dbReference type="NCBI Taxonomy" id="1544798"/>
    <lineage>
        <taxon>Bacteria</taxon>
        <taxon>Pseudomonadati</taxon>
        <taxon>Bacteroidota</taxon>
        <taxon>Bacteroidia</taxon>
        <taxon>Marinilabiliales</taxon>
        <taxon>Prolixibacteraceae</taxon>
        <taxon>Draconibacterium</taxon>
    </lineage>
</organism>
<proteinExistence type="predicted"/>
<gene>
    <name evidence="3" type="ORF">LH29_01310</name>
</gene>
<dbReference type="OrthoDB" id="9801840at2"/>
<protein>
    <recommendedName>
        <fullName evidence="5">ATPase AAA</fullName>
    </recommendedName>
</protein>
<comment type="caution">
    <text evidence="3">The sequence shown here is derived from an EMBL/GenBank/DDBJ whole genome shotgun (WGS) entry which is preliminary data.</text>
</comment>
<accession>A0A0D8JBU8</accession>
<evidence type="ECO:0000313" key="4">
    <source>
        <dbReference type="Proteomes" id="UP000032544"/>
    </source>
</evidence>
<dbReference type="InterPro" id="IPR025420">
    <property type="entry name" value="DUF4143"/>
</dbReference>
<dbReference type="Pfam" id="PF13635">
    <property type="entry name" value="DUF4143"/>
    <property type="match status" value="1"/>
</dbReference>
<sequence length="402" mass="46192">MLLKSDLKILIDSQKNSSELINSYINRELVDQIMNEKSELVIIKGLKRTGKKSVLYQLKNHYSDAAFYVNFRHPGFYGFDQNDFFKLDEIIASVESKILLLDGVTTMEGWQDYIRQKLDEGFRVIFTTSNAGVLNNEKGRSLTGRYISRVITPLSYDEFCTYHSLERDESSVKDYMEKGGFFVPETNRDEFLGQLFDDIVVREIGLTNGIRDLRAFKRLSLHLLRHVGEMITANQLKNTLGIKTTTTVVDYLNFLETGFLMYYVPKFSYSLRKQLVNPRKVYVADTGFVSAATFNIADKTDQLLENLVFLYLQSKFTELFYFSEDGYCDFIGFGKDQAKVAVQVCANLEQDKLEQELNGLLEAMDFFGFKAGTLVTLNQTDTFIRGDKTVHVVPFHQFATQK</sequence>
<dbReference type="STRING" id="1544798.LH29_01310"/>
<dbReference type="PANTHER" id="PTHR33295:SF8">
    <property type="entry name" value="AAA+ ATPASE DOMAIN-CONTAINING PROTEIN"/>
    <property type="match status" value="1"/>
</dbReference>
<dbReference type="InterPro" id="IPR027417">
    <property type="entry name" value="P-loop_NTPase"/>
</dbReference>
<evidence type="ECO:0008006" key="5">
    <source>
        <dbReference type="Google" id="ProtNLM"/>
    </source>
</evidence>